<dbReference type="Gene3D" id="1.20.1740.10">
    <property type="entry name" value="Amino acid/polyamine transporter I"/>
    <property type="match status" value="1"/>
</dbReference>
<feature type="transmembrane region" description="Helical" evidence="6">
    <location>
        <begin position="255"/>
        <end position="276"/>
    </location>
</feature>
<feature type="transmembrane region" description="Helical" evidence="6">
    <location>
        <begin position="59"/>
        <end position="78"/>
    </location>
</feature>
<reference evidence="7 8" key="1">
    <citation type="submission" date="2020-08" db="EMBL/GenBank/DDBJ databases">
        <title>Sequencing the genomes of 1000 actinobacteria strains.</title>
        <authorList>
            <person name="Klenk H.-P."/>
        </authorList>
    </citation>
    <scope>NUCLEOTIDE SEQUENCE [LARGE SCALE GENOMIC DNA]</scope>
    <source>
        <strain evidence="7 8">DSM 45790</strain>
    </source>
</reference>
<dbReference type="PANTHER" id="PTHR47704">
    <property type="entry name" value="POTASSIUM TRANSPORTER KIMA"/>
    <property type="match status" value="1"/>
</dbReference>
<feature type="transmembrane region" description="Helical" evidence="6">
    <location>
        <begin position="318"/>
        <end position="345"/>
    </location>
</feature>
<dbReference type="AlphaFoldDB" id="A0A7W8ZAF9"/>
<feature type="region of interest" description="Disordered" evidence="5">
    <location>
        <begin position="646"/>
        <end position="670"/>
    </location>
</feature>
<feature type="transmembrane region" description="Helical" evidence="6">
    <location>
        <begin position="366"/>
        <end position="387"/>
    </location>
</feature>
<keyword evidence="4 6" id="KW-0472">Membrane</keyword>
<feature type="transmembrane region" description="Helical" evidence="6">
    <location>
        <begin position="393"/>
        <end position="416"/>
    </location>
</feature>
<dbReference type="RefSeq" id="WP_204070291.1">
    <property type="nucleotide sequence ID" value="NZ_BOOS01000020.1"/>
</dbReference>
<dbReference type="Pfam" id="PF13520">
    <property type="entry name" value="AA_permease_2"/>
    <property type="match status" value="1"/>
</dbReference>
<evidence type="ECO:0000256" key="6">
    <source>
        <dbReference type="SAM" id="Phobius"/>
    </source>
</evidence>
<dbReference type="Proteomes" id="UP000588112">
    <property type="component" value="Unassembled WGS sequence"/>
</dbReference>
<feature type="transmembrane region" description="Helical" evidence="6">
    <location>
        <begin position="211"/>
        <end position="234"/>
    </location>
</feature>
<dbReference type="GO" id="GO:0022857">
    <property type="term" value="F:transmembrane transporter activity"/>
    <property type="evidence" value="ECO:0007669"/>
    <property type="project" value="InterPro"/>
</dbReference>
<evidence type="ECO:0000313" key="8">
    <source>
        <dbReference type="Proteomes" id="UP000588112"/>
    </source>
</evidence>
<name>A0A7W8ZAF9_9ACTN</name>
<feature type="transmembrane region" description="Helical" evidence="6">
    <location>
        <begin position="99"/>
        <end position="122"/>
    </location>
</feature>
<organism evidence="7 8">
    <name type="scientific">Sphaerisporangium krabiense</name>
    <dbReference type="NCBI Taxonomy" id="763782"/>
    <lineage>
        <taxon>Bacteria</taxon>
        <taxon>Bacillati</taxon>
        <taxon>Actinomycetota</taxon>
        <taxon>Actinomycetes</taxon>
        <taxon>Streptosporangiales</taxon>
        <taxon>Streptosporangiaceae</taxon>
        <taxon>Sphaerisporangium</taxon>
    </lineage>
</organism>
<feature type="transmembrane region" description="Helical" evidence="6">
    <location>
        <begin position="437"/>
        <end position="455"/>
    </location>
</feature>
<evidence type="ECO:0000256" key="4">
    <source>
        <dbReference type="ARBA" id="ARBA00023136"/>
    </source>
</evidence>
<evidence type="ECO:0000256" key="5">
    <source>
        <dbReference type="SAM" id="MobiDB-lite"/>
    </source>
</evidence>
<feature type="transmembrane region" description="Helical" evidence="6">
    <location>
        <begin position="461"/>
        <end position="479"/>
    </location>
</feature>
<comment type="subcellular location">
    <subcellularLocation>
        <location evidence="1">Membrane</location>
        <topology evidence="1">Multi-pass membrane protein</topology>
    </subcellularLocation>
</comment>
<protein>
    <submittedName>
        <fullName evidence="7">Amino acid transporter</fullName>
    </submittedName>
</protein>
<feature type="compositionally biased region" description="Basic and acidic residues" evidence="5">
    <location>
        <begin position="658"/>
        <end position="670"/>
    </location>
</feature>
<accession>A0A7W8ZAF9</accession>
<keyword evidence="2 6" id="KW-0812">Transmembrane</keyword>
<dbReference type="EMBL" id="JACHBR010000002">
    <property type="protein sequence ID" value="MBB5630394.1"/>
    <property type="molecule type" value="Genomic_DNA"/>
</dbReference>
<evidence type="ECO:0000256" key="1">
    <source>
        <dbReference type="ARBA" id="ARBA00004141"/>
    </source>
</evidence>
<dbReference type="InterPro" id="IPR002293">
    <property type="entry name" value="AA/rel_permease1"/>
</dbReference>
<evidence type="ECO:0000313" key="7">
    <source>
        <dbReference type="EMBL" id="MBB5630394.1"/>
    </source>
</evidence>
<evidence type="ECO:0000256" key="2">
    <source>
        <dbReference type="ARBA" id="ARBA00022692"/>
    </source>
</evidence>
<feature type="transmembrane region" description="Helical" evidence="6">
    <location>
        <begin position="172"/>
        <end position="191"/>
    </location>
</feature>
<keyword evidence="3 6" id="KW-1133">Transmembrane helix</keyword>
<comment type="caution">
    <text evidence="7">The sequence shown here is derived from an EMBL/GenBank/DDBJ whole genome shotgun (WGS) entry which is preliminary data.</text>
</comment>
<dbReference type="InterPro" id="IPR053153">
    <property type="entry name" value="APC_K+_Transporter"/>
</dbReference>
<evidence type="ECO:0000256" key="3">
    <source>
        <dbReference type="ARBA" id="ARBA00022989"/>
    </source>
</evidence>
<keyword evidence="8" id="KW-1185">Reference proteome</keyword>
<sequence length="670" mass="72399">MVKRLLVGRALRSAQAHEQLLPKRIALPVFASDALSSVAYAPQEILITLGVAGLAAYHFTPWIALAVVVILLTVVASYRQNVRAYTSGGGDFEVATTNLGSNYGLVVASALMVDYVLTVAVSVSSGVENLGAALPFLRDHKVAAALVIVALLTVMNLRGIRESGLAFAIPTYAFMISVFGMMIWGAGRLAFGAELKAPTADFTVTGESVGIGGFALFFLLLRAFSSGCAALTGVEAISNGVPAFKKPKGKNAANTLLALGLLAATMFAGITALAYITGAKFADPTVGSEVRDSAGNIVAHPDPVIAQVSQTVFSNFPVAFYIVTAMTALILVLAANTAFNGFPVLGSVLAQNRYLPRQLHTRGDRLAFSNGIVMLAAMAGLLIYAFGADTTRLVQLYIVGVFVSFTVSQTGMVRHWNRLLGTETDPKKRGQMQRARLINAFGATVTGLVLVVVLITKFTHGAWIACAAMAVLFVLMRGIRRHYDNVAAELATPEDTHVDESILPARNHAIVLLSKIHKPTLRALSYARATRPSTLEAISVAVDSEEARQLQREWEERGLPVPLKILDSPYREITRPVLEYVKSLRRRSPRDVVTVFIPEYVVGHWWEHLLHNQSALRLKGRLLFQPGVMVTSVPWQLVSSDRLKGRPESFAPGSVRRPYAEARKDDQVKT</sequence>
<dbReference type="PANTHER" id="PTHR47704:SF1">
    <property type="entry name" value="POTASSIUM TRANSPORTER KIMA"/>
    <property type="match status" value="1"/>
</dbReference>
<dbReference type="GO" id="GO:0016020">
    <property type="term" value="C:membrane"/>
    <property type="evidence" value="ECO:0007669"/>
    <property type="project" value="UniProtKB-SubCell"/>
</dbReference>
<gene>
    <name evidence="7" type="ORF">BJ981_006158</name>
</gene>
<feature type="transmembrane region" description="Helical" evidence="6">
    <location>
        <begin position="142"/>
        <end position="160"/>
    </location>
</feature>
<proteinExistence type="predicted"/>